<sequence>MFFVHLSARDYFTSGDGKKVLEGTVATQHRRTADCLLDAMDSKLRRDMCNLQKPGARIQEATGRIKGSILLQIAYACEYWIEHLSACPQDSHNVLSDDGKTHRFLQRHLLYWIEAMSLLNKIPVAIAAIQKLQSILTRKVVAHSA</sequence>
<organism evidence="1 2">
    <name type="scientific">Lentithecium fluviatile CBS 122367</name>
    <dbReference type="NCBI Taxonomy" id="1168545"/>
    <lineage>
        <taxon>Eukaryota</taxon>
        <taxon>Fungi</taxon>
        <taxon>Dikarya</taxon>
        <taxon>Ascomycota</taxon>
        <taxon>Pezizomycotina</taxon>
        <taxon>Dothideomycetes</taxon>
        <taxon>Pleosporomycetidae</taxon>
        <taxon>Pleosporales</taxon>
        <taxon>Massarineae</taxon>
        <taxon>Lentitheciaceae</taxon>
        <taxon>Lentithecium</taxon>
    </lineage>
</organism>
<name>A0A6G1JL32_9PLEO</name>
<evidence type="ECO:0000313" key="1">
    <source>
        <dbReference type="EMBL" id="KAF2690931.1"/>
    </source>
</evidence>
<dbReference type="Proteomes" id="UP000799291">
    <property type="component" value="Unassembled WGS sequence"/>
</dbReference>
<proteinExistence type="predicted"/>
<dbReference type="OrthoDB" id="538223at2759"/>
<reference evidence="1" key="1">
    <citation type="journal article" date="2020" name="Stud. Mycol.">
        <title>101 Dothideomycetes genomes: a test case for predicting lifestyles and emergence of pathogens.</title>
        <authorList>
            <person name="Haridas S."/>
            <person name="Albert R."/>
            <person name="Binder M."/>
            <person name="Bloem J."/>
            <person name="Labutti K."/>
            <person name="Salamov A."/>
            <person name="Andreopoulos B."/>
            <person name="Baker S."/>
            <person name="Barry K."/>
            <person name="Bills G."/>
            <person name="Bluhm B."/>
            <person name="Cannon C."/>
            <person name="Castanera R."/>
            <person name="Culley D."/>
            <person name="Daum C."/>
            <person name="Ezra D."/>
            <person name="Gonzalez J."/>
            <person name="Henrissat B."/>
            <person name="Kuo A."/>
            <person name="Liang C."/>
            <person name="Lipzen A."/>
            <person name="Lutzoni F."/>
            <person name="Magnuson J."/>
            <person name="Mondo S."/>
            <person name="Nolan M."/>
            <person name="Ohm R."/>
            <person name="Pangilinan J."/>
            <person name="Park H.-J."/>
            <person name="Ramirez L."/>
            <person name="Alfaro M."/>
            <person name="Sun H."/>
            <person name="Tritt A."/>
            <person name="Yoshinaga Y."/>
            <person name="Zwiers L.-H."/>
            <person name="Turgeon B."/>
            <person name="Goodwin S."/>
            <person name="Spatafora J."/>
            <person name="Crous P."/>
            <person name="Grigoriev I."/>
        </authorList>
    </citation>
    <scope>NUCLEOTIDE SEQUENCE</scope>
    <source>
        <strain evidence="1">CBS 122367</strain>
    </source>
</reference>
<evidence type="ECO:0000313" key="2">
    <source>
        <dbReference type="Proteomes" id="UP000799291"/>
    </source>
</evidence>
<protein>
    <submittedName>
        <fullName evidence="1">Uncharacterized protein</fullName>
    </submittedName>
</protein>
<dbReference type="EMBL" id="MU005570">
    <property type="protein sequence ID" value="KAF2690931.1"/>
    <property type="molecule type" value="Genomic_DNA"/>
</dbReference>
<keyword evidence="2" id="KW-1185">Reference proteome</keyword>
<accession>A0A6G1JL32</accession>
<gene>
    <name evidence="1" type="ORF">K458DRAFT_398883</name>
</gene>
<dbReference type="AlphaFoldDB" id="A0A6G1JL32"/>